<dbReference type="AlphaFoldDB" id="A0A367XBS3"/>
<accession>A0A367XBS3</accession>
<protein>
    <recommendedName>
        <fullName evidence="3">DUF4304 domain-containing protein</fullName>
    </recommendedName>
</protein>
<evidence type="ECO:0000313" key="1">
    <source>
        <dbReference type="EMBL" id="RCK50889.1"/>
    </source>
</evidence>
<comment type="caution">
    <text evidence="1">The sequence shown here is derived from an EMBL/GenBank/DDBJ whole genome shotgun (WGS) entry which is preliminary data.</text>
</comment>
<dbReference type="EMBL" id="JPWJ01000004">
    <property type="protein sequence ID" value="RCK50889.1"/>
    <property type="molecule type" value="Genomic_DNA"/>
</dbReference>
<gene>
    <name evidence="1" type="ORF">TH44_08950</name>
</gene>
<evidence type="ECO:0008006" key="3">
    <source>
        <dbReference type="Google" id="ProtNLM"/>
    </source>
</evidence>
<dbReference type="RefSeq" id="WP_062959448.1">
    <property type="nucleotide sequence ID" value="NZ_JPWJ01000004.1"/>
</dbReference>
<name>A0A367XBS3_9PROT</name>
<dbReference type="Proteomes" id="UP000252266">
    <property type="component" value="Unassembled WGS sequence"/>
</dbReference>
<organism evidence="1 2">
    <name type="scientific">Thalassospira xiamenensis</name>
    <dbReference type="NCBI Taxonomy" id="220697"/>
    <lineage>
        <taxon>Bacteria</taxon>
        <taxon>Pseudomonadati</taxon>
        <taxon>Pseudomonadota</taxon>
        <taxon>Alphaproteobacteria</taxon>
        <taxon>Rhodospirillales</taxon>
        <taxon>Thalassospiraceae</taxon>
        <taxon>Thalassospira</taxon>
    </lineage>
</organism>
<evidence type="ECO:0000313" key="2">
    <source>
        <dbReference type="Proteomes" id="UP000252266"/>
    </source>
</evidence>
<reference evidence="1 2" key="1">
    <citation type="submission" date="2014-07" db="EMBL/GenBank/DDBJ databases">
        <title>Draft genome sequence of Thalassospira xiamenensis IB13.</title>
        <authorList>
            <person name="Lai Q."/>
            <person name="Shao Z."/>
        </authorList>
    </citation>
    <scope>NUCLEOTIDE SEQUENCE [LARGE SCALE GENOMIC DNA]</scope>
    <source>
        <strain evidence="1 2">IB13</strain>
    </source>
</reference>
<sequence>MCRIFDEKLFSRSLQSAAKGTPWTAKQGVISSSLNGWIFSVDFHQKKILRFFAKPVAWDHMLWVVLQIEGNQKKPATFHYWGTFTCKTPAICELCVDKEGLSTDDLAQAIISFADQGKDDRDWQKGLSFEQMHDLASSDMLRQDYTMTQVISLISNQRYEDAKTLCQQAVRGEIPIRHVFSSFDKNEVPDRQGRRPSRSFFELAEIYLEKNLL</sequence>
<proteinExistence type="predicted"/>